<evidence type="ECO:0000313" key="8">
    <source>
        <dbReference type="EMBL" id="WNR43097.1"/>
    </source>
</evidence>
<dbReference type="PIRSF" id="PIRSF000337">
    <property type="entry name" value="NTA_MOA"/>
    <property type="match status" value="1"/>
</dbReference>
<dbReference type="KEGG" id="proo:MJB10_18530"/>
<feature type="binding site" evidence="6">
    <location>
        <position position="95"/>
    </location>
    <ligand>
        <name>FMN</name>
        <dbReference type="ChEBI" id="CHEBI:58210"/>
    </ligand>
</feature>
<accession>A0AA96LJL9</accession>
<dbReference type="InterPro" id="IPR051260">
    <property type="entry name" value="Diverse_substr_monoxygenases"/>
</dbReference>
<protein>
    <submittedName>
        <fullName evidence="8">LLM class flavin-dependent oxidoreductase</fullName>
        <ecNumber evidence="8">1.-.-.-</ecNumber>
    </submittedName>
</protein>
<evidence type="ECO:0000256" key="4">
    <source>
        <dbReference type="ARBA" id="ARBA00023033"/>
    </source>
</evidence>
<dbReference type="NCBIfam" id="TIGR03860">
    <property type="entry name" value="FMN_nitrolo"/>
    <property type="match status" value="1"/>
</dbReference>
<proteinExistence type="inferred from homology"/>
<gene>
    <name evidence="8" type="ORF">MJB10_18530</name>
</gene>
<feature type="domain" description="Luciferase-like" evidence="7">
    <location>
        <begin position="24"/>
        <end position="382"/>
    </location>
</feature>
<evidence type="ECO:0000256" key="3">
    <source>
        <dbReference type="ARBA" id="ARBA00023002"/>
    </source>
</evidence>
<evidence type="ECO:0000256" key="2">
    <source>
        <dbReference type="ARBA" id="ARBA00022643"/>
    </source>
</evidence>
<keyword evidence="3 8" id="KW-0560">Oxidoreductase</keyword>
<dbReference type="InterPro" id="IPR011251">
    <property type="entry name" value="Luciferase-like_dom"/>
</dbReference>
<evidence type="ECO:0000313" key="9">
    <source>
        <dbReference type="Proteomes" id="UP001304650"/>
    </source>
</evidence>
<dbReference type="EC" id="1.-.-.-" evidence="8"/>
<organism evidence="8 9">
    <name type="scientific">Paenibacillus roseopurpureus</name>
    <dbReference type="NCBI Taxonomy" id="2918901"/>
    <lineage>
        <taxon>Bacteria</taxon>
        <taxon>Bacillati</taxon>
        <taxon>Bacillota</taxon>
        <taxon>Bacilli</taxon>
        <taxon>Bacillales</taxon>
        <taxon>Paenibacillaceae</taxon>
        <taxon>Paenibacillus</taxon>
    </lineage>
</organism>
<keyword evidence="1 6" id="KW-0285">Flavoprotein</keyword>
<dbReference type="CDD" id="cd01095">
    <property type="entry name" value="Nitrilotriacetate_monoxgenase"/>
    <property type="match status" value="1"/>
</dbReference>
<dbReference type="SUPFAM" id="SSF51679">
    <property type="entry name" value="Bacterial luciferase-like"/>
    <property type="match status" value="1"/>
</dbReference>
<keyword evidence="2 6" id="KW-0288">FMN</keyword>
<evidence type="ECO:0000256" key="5">
    <source>
        <dbReference type="ARBA" id="ARBA00033748"/>
    </source>
</evidence>
<evidence type="ECO:0000256" key="6">
    <source>
        <dbReference type="PIRSR" id="PIRSR000337-1"/>
    </source>
</evidence>
<evidence type="ECO:0000256" key="1">
    <source>
        <dbReference type="ARBA" id="ARBA00022630"/>
    </source>
</evidence>
<sequence length="443" mass="49312">MSKSRKLKLGATLTGVGTSKYTWRNPEIPGDASVDFDYYAAQALQAEEGKFDFVFIVDSTYITEKSAPHYLNRLEPLTVLSALGAVTSKIGLVGTLTASFTQPFTVARQFASLDHISYGRAGWNVVTTGLEGAARNYSKEEHYAHDERYRIAEEHLEVVRGLWDSWEDDAFVRDQQTGVFFDPSKLHALNHKGKHFSVQGPLNIARSKQGQPVIFQAGGSDDGRNLAAKSADAIFTGHESIKEAKAFYQDIKQRAAAYGRASEEILVFPGISPIIGRTEEEAESKYQAIAGLVTLEDALDQLGRPFTYHDFKQYPLDEPFPDLGDLGSNSYRSSTDRIKRIAKEENLTLRQAAFRFATPRSSFVGTPEQVADTVQQWFEEGAADGFIIHTGVPSALKDFVELVVPILQERGIYREDYESDTLRGHLGLEIPVNRYTKQRIAQA</sequence>
<dbReference type="Proteomes" id="UP001304650">
    <property type="component" value="Chromosome"/>
</dbReference>
<dbReference type="Gene3D" id="3.20.20.30">
    <property type="entry name" value="Luciferase-like domain"/>
    <property type="match status" value="1"/>
</dbReference>
<dbReference type="RefSeq" id="WP_314797070.1">
    <property type="nucleotide sequence ID" value="NZ_CP130319.1"/>
</dbReference>
<dbReference type="InterPro" id="IPR036661">
    <property type="entry name" value="Luciferase-like_sf"/>
</dbReference>
<dbReference type="PANTHER" id="PTHR30011">
    <property type="entry name" value="ALKANESULFONATE MONOOXYGENASE-RELATED"/>
    <property type="match status" value="1"/>
</dbReference>
<feature type="binding site" evidence="6">
    <location>
        <position position="145"/>
    </location>
    <ligand>
        <name>FMN</name>
        <dbReference type="ChEBI" id="CHEBI:58210"/>
    </ligand>
</feature>
<dbReference type="Pfam" id="PF00296">
    <property type="entry name" value="Bac_luciferase"/>
    <property type="match status" value="1"/>
</dbReference>
<dbReference type="EMBL" id="CP130319">
    <property type="protein sequence ID" value="WNR43097.1"/>
    <property type="molecule type" value="Genomic_DNA"/>
</dbReference>
<feature type="binding site" evidence="6">
    <location>
        <position position="58"/>
    </location>
    <ligand>
        <name>FMN</name>
        <dbReference type="ChEBI" id="CHEBI:58210"/>
    </ligand>
</feature>
<dbReference type="InterPro" id="IPR016215">
    <property type="entry name" value="NTA_MOA"/>
</dbReference>
<feature type="binding site" evidence="6">
    <location>
        <position position="220"/>
    </location>
    <ligand>
        <name>FMN</name>
        <dbReference type="ChEBI" id="CHEBI:58210"/>
    </ligand>
</feature>
<dbReference type="AlphaFoldDB" id="A0AA96LJL9"/>
<reference evidence="8" key="1">
    <citation type="submission" date="2022-02" db="EMBL/GenBank/DDBJ databases">
        <title>Paenibacillus sp. MBLB1832 Whole Genome Shotgun Sequencing.</title>
        <authorList>
            <person name="Hwang C.Y."/>
            <person name="Cho E.-S."/>
            <person name="Seo M.-J."/>
        </authorList>
    </citation>
    <scope>NUCLEOTIDE SEQUENCE</scope>
    <source>
        <strain evidence="8">MBLB1832</strain>
    </source>
</reference>
<name>A0AA96LJL9_9BACL</name>
<dbReference type="GO" id="GO:0004497">
    <property type="term" value="F:monooxygenase activity"/>
    <property type="evidence" value="ECO:0007669"/>
    <property type="project" value="UniProtKB-KW"/>
</dbReference>
<comment type="similarity">
    <text evidence="5">Belongs to the NtaA/SnaA/DszA monooxygenase family.</text>
</comment>
<evidence type="ECO:0000259" key="7">
    <source>
        <dbReference type="Pfam" id="PF00296"/>
    </source>
</evidence>
<feature type="binding site" evidence="6">
    <location>
        <position position="149"/>
    </location>
    <ligand>
        <name>FMN</name>
        <dbReference type="ChEBI" id="CHEBI:58210"/>
    </ligand>
</feature>
<dbReference type="PANTHER" id="PTHR30011:SF16">
    <property type="entry name" value="C2H2 FINGER DOMAIN TRANSCRIPTION FACTOR (EUROFUNG)-RELATED"/>
    <property type="match status" value="1"/>
</dbReference>
<keyword evidence="9" id="KW-1185">Reference proteome</keyword>
<dbReference type="GO" id="GO:0016705">
    <property type="term" value="F:oxidoreductase activity, acting on paired donors, with incorporation or reduction of molecular oxygen"/>
    <property type="evidence" value="ECO:0007669"/>
    <property type="project" value="InterPro"/>
</dbReference>
<keyword evidence="4" id="KW-0503">Monooxygenase</keyword>